<organism evidence="2 3">
    <name type="scientific">Flavimaricola marinus</name>
    <dbReference type="NCBI Taxonomy" id="1819565"/>
    <lineage>
        <taxon>Bacteria</taxon>
        <taxon>Pseudomonadati</taxon>
        <taxon>Pseudomonadota</taxon>
        <taxon>Alphaproteobacteria</taxon>
        <taxon>Rhodobacterales</taxon>
        <taxon>Paracoccaceae</taxon>
        <taxon>Flavimaricola</taxon>
    </lineage>
</organism>
<dbReference type="Proteomes" id="UP000201613">
    <property type="component" value="Unassembled WGS sequence"/>
</dbReference>
<evidence type="ECO:0000313" key="3">
    <source>
        <dbReference type="Proteomes" id="UP000201613"/>
    </source>
</evidence>
<accession>A0A238LES4</accession>
<dbReference type="OrthoDB" id="9987268at2"/>
<evidence type="ECO:0000313" key="2">
    <source>
        <dbReference type="EMBL" id="SMY08063.1"/>
    </source>
</evidence>
<proteinExistence type="predicted"/>
<name>A0A238LES4_9RHOB</name>
<dbReference type="AlphaFoldDB" id="A0A238LES4"/>
<sequence>MLKLINFLRNIVSNIEIQGCHRFDEEDEKLEHLDFGGGSGLGPKTSAVDMTPRPPVGHAPLKKRLPHILLWSLSASVASGTKQNASDRPDDHVSVCRVRAGAKSLSLFMRSASALGFGTARWVPLG</sequence>
<gene>
    <name evidence="2" type="ORF">LOM8899_02211</name>
</gene>
<dbReference type="RefSeq" id="WP_133065019.1">
    <property type="nucleotide sequence ID" value="NZ_FXZK01000003.1"/>
</dbReference>
<feature type="region of interest" description="Disordered" evidence="1">
    <location>
        <begin position="41"/>
        <end position="60"/>
    </location>
</feature>
<evidence type="ECO:0000256" key="1">
    <source>
        <dbReference type="SAM" id="MobiDB-lite"/>
    </source>
</evidence>
<reference evidence="3" key="1">
    <citation type="submission" date="2017-05" db="EMBL/GenBank/DDBJ databases">
        <authorList>
            <person name="Rodrigo-Torres L."/>
            <person name="Arahal R. D."/>
            <person name="Lucena T."/>
        </authorList>
    </citation>
    <scope>NUCLEOTIDE SEQUENCE [LARGE SCALE GENOMIC DNA]</scope>
    <source>
        <strain evidence="3">CECT 8899</strain>
    </source>
</reference>
<keyword evidence="3" id="KW-1185">Reference proteome</keyword>
<dbReference type="EMBL" id="FXZK01000003">
    <property type="protein sequence ID" value="SMY08063.1"/>
    <property type="molecule type" value="Genomic_DNA"/>
</dbReference>
<protein>
    <submittedName>
        <fullName evidence="2">Uncharacterized protein</fullName>
    </submittedName>
</protein>